<evidence type="ECO:0000256" key="13">
    <source>
        <dbReference type="RuleBase" id="RU003357"/>
    </source>
</evidence>
<evidence type="ECO:0000256" key="9">
    <source>
        <dbReference type="ARBA" id="ARBA00023077"/>
    </source>
</evidence>
<dbReference type="KEGG" id="sari:H5J25_16335"/>
<accession>A0A974S407</accession>
<feature type="region of interest" description="Disordered" evidence="14">
    <location>
        <begin position="1"/>
        <end position="41"/>
    </location>
</feature>
<keyword evidence="18" id="KW-1185">Reference proteome</keyword>
<evidence type="ECO:0000256" key="8">
    <source>
        <dbReference type="ARBA" id="ARBA00023065"/>
    </source>
</evidence>
<evidence type="ECO:0000256" key="3">
    <source>
        <dbReference type="ARBA" id="ARBA00022452"/>
    </source>
</evidence>
<feature type="domain" description="TonB-dependent receptor-like beta-barrel" evidence="15">
    <location>
        <begin position="398"/>
        <end position="770"/>
    </location>
</feature>
<feature type="domain" description="TonB-dependent receptor plug" evidence="16">
    <location>
        <begin position="36"/>
        <end position="148"/>
    </location>
</feature>
<proteinExistence type="inferred from homology"/>
<dbReference type="Gene3D" id="2.40.170.20">
    <property type="entry name" value="TonB-dependent receptor, beta-barrel domain"/>
    <property type="match status" value="1"/>
</dbReference>
<evidence type="ECO:0000256" key="12">
    <source>
        <dbReference type="PROSITE-ProRule" id="PRU01360"/>
    </source>
</evidence>
<dbReference type="Pfam" id="PF00593">
    <property type="entry name" value="TonB_dep_Rec_b-barrel"/>
    <property type="match status" value="1"/>
</dbReference>
<keyword evidence="2 12" id="KW-0813">Transport</keyword>
<keyword evidence="8" id="KW-0406">Ion transport</keyword>
<sequence length="808" mass="85820">MPAAAQTVAGPPTPAPVKPTYNDTVTTGVAKGRDRLDSATSTSTLRDVDIAKLAPRSTGELLRDLPGIRSEASTGEGYGNLTIRGLPIATSGVKFVQLQEDGLPVFEFGDLQGMGADSLIRADLNLSQVEVIRGGSASTFASNSPGGIINFVSKTGDVEGGAIALTAGLDYGLYRSDFDYGARLSDTLRFHIGGFYRQGEGPRRAGYDAQKGGQIKVNITKEFAGGYIRLYGKYLNDRTPFYDAAPMMVTGTNDDPKYSDIASFDANHDTMLSRNIRQNVVLDRNNTVAMRDIGDGHTVKSSAFGVETQFELAGWTITDRFRYATASGGMTTPFTSAYLPAALALGRLGGAGARASYANGPLAGQAITSPATLNGNGLIAILNILDLRVESQRNVTNDIRGSRTFELGGGNLTTTGGFYAGRQTVDIGAYWTTKVSEVRGDGRAALINVFDATGRPLTENGVYAYNLALAGGTRRRSTIVDYAVNAPFASVNYHVGRIAIGASVRYDYGTAKGFLLGSDLGGGRVGTITQDVNRDGVISAPETMVGVTPLTSPAPVDYSYNYLSYSTGVNFRIAEPIAVFARYSRGGRANGERILFSPIVSTTTGALNVPSAAADPVKQAEIGVKYRRSDLTLNLTGFWAKAQDSNVDSVTNQPVARMYRATGVEFEGGYRTGIFSLTAGGTYTSAKILADQFNPANVGKTPRRQAKFTFQTTPQIMTDRFAVGAAFIGTTGSYAQDNDALRVPGYVTTNAFVQVRPTEKLLLSLNANNLFDTLAIVSVDEAAIPATGIVRVRPLNGRTVSATARFDF</sequence>
<dbReference type="Gene3D" id="2.170.130.10">
    <property type="entry name" value="TonB-dependent receptor, plug domain"/>
    <property type="match status" value="1"/>
</dbReference>
<dbReference type="InterPro" id="IPR012910">
    <property type="entry name" value="Plug_dom"/>
</dbReference>
<dbReference type="GO" id="GO:0015344">
    <property type="term" value="F:siderophore uptake transmembrane transporter activity"/>
    <property type="evidence" value="ECO:0007669"/>
    <property type="project" value="TreeGrafter"/>
</dbReference>
<keyword evidence="5 12" id="KW-0812">Transmembrane</keyword>
<evidence type="ECO:0000313" key="18">
    <source>
        <dbReference type="Proteomes" id="UP000595894"/>
    </source>
</evidence>
<reference evidence="18" key="1">
    <citation type="submission" date="2020-09" db="EMBL/GenBank/DDBJ databases">
        <title>Sphingomonas sp., a new species isolated from pork steak.</title>
        <authorList>
            <person name="Heidler von Heilborn D."/>
        </authorList>
    </citation>
    <scope>NUCLEOTIDE SEQUENCE [LARGE SCALE GENOMIC DNA]</scope>
</reference>
<dbReference type="InterPro" id="IPR039426">
    <property type="entry name" value="TonB-dep_rcpt-like"/>
</dbReference>
<gene>
    <name evidence="17" type="ORF">H5J25_16335</name>
</gene>
<keyword evidence="7" id="KW-0408">Iron</keyword>
<evidence type="ECO:0000256" key="11">
    <source>
        <dbReference type="ARBA" id="ARBA00023237"/>
    </source>
</evidence>
<dbReference type="InterPro" id="IPR037066">
    <property type="entry name" value="Plug_dom_sf"/>
</dbReference>
<evidence type="ECO:0000259" key="15">
    <source>
        <dbReference type="Pfam" id="PF00593"/>
    </source>
</evidence>
<evidence type="ECO:0000256" key="4">
    <source>
        <dbReference type="ARBA" id="ARBA00022496"/>
    </source>
</evidence>
<dbReference type="PANTHER" id="PTHR32552">
    <property type="entry name" value="FERRICHROME IRON RECEPTOR-RELATED"/>
    <property type="match status" value="1"/>
</dbReference>
<dbReference type="Proteomes" id="UP000595894">
    <property type="component" value="Chromosome"/>
</dbReference>
<protein>
    <submittedName>
        <fullName evidence="17">TonB-dependent receptor</fullName>
    </submittedName>
</protein>
<dbReference type="GO" id="GO:0009279">
    <property type="term" value="C:cell outer membrane"/>
    <property type="evidence" value="ECO:0007669"/>
    <property type="project" value="UniProtKB-SubCell"/>
</dbReference>
<evidence type="ECO:0000256" key="2">
    <source>
        <dbReference type="ARBA" id="ARBA00022448"/>
    </source>
</evidence>
<comment type="similarity">
    <text evidence="12 13">Belongs to the TonB-dependent receptor family.</text>
</comment>
<comment type="subcellular location">
    <subcellularLocation>
        <location evidence="1 12">Cell outer membrane</location>
        <topology evidence="1 12">Multi-pass membrane protein</topology>
    </subcellularLocation>
</comment>
<dbReference type="EMBL" id="CP061035">
    <property type="protein sequence ID" value="QQV76929.1"/>
    <property type="molecule type" value="Genomic_DNA"/>
</dbReference>
<keyword evidence="4" id="KW-0410">Iron transport</keyword>
<keyword evidence="3 12" id="KW-1134">Transmembrane beta strand</keyword>
<dbReference type="PANTHER" id="PTHR32552:SF89">
    <property type="entry name" value="CATECHOLATE SIDEROPHORE RECEPTOR FIU"/>
    <property type="match status" value="1"/>
</dbReference>
<dbReference type="PROSITE" id="PS52016">
    <property type="entry name" value="TONB_DEPENDENT_REC_3"/>
    <property type="match status" value="1"/>
</dbReference>
<dbReference type="AlphaFoldDB" id="A0A974S407"/>
<keyword evidence="10 12" id="KW-0472">Membrane</keyword>
<dbReference type="SUPFAM" id="SSF56935">
    <property type="entry name" value="Porins"/>
    <property type="match status" value="1"/>
</dbReference>
<evidence type="ECO:0000256" key="5">
    <source>
        <dbReference type="ARBA" id="ARBA00022692"/>
    </source>
</evidence>
<evidence type="ECO:0000313" key="17">
    <source>
        <dbReference type="EMBL" id="QQV76929.1"/>
    </source>
</evidence>
<evidence type="ECO:0000256" key="14">
    <source>
        <dbReference type="SAM" id="MobiDB-lite"/>
    </source>
</evidence>
<evidence type="ECO:0000256" key="7">
    <source>
        <dbReference type="ARBA" id="ARBA00023004"/>
    </source>
</evidence>
<evidence type="ECO:0000256" key="10">
    <source>
        <dbReference type="ARBA" id="ARBA00023136"/>
    </source>
</evidence>
<dbReference type="InterPro" id="IPR000531">
    <property type="entry name" value="Beta-barrel_TonB"/>
</dbReference>
<dbReference type="Pfam" id="PF07715">
    <property type="entry name" value="Plug"/>
    <property type="match status" value="1"/>
</dbReference>
<keyword evidence="17" id="KW-0675">Receptor</keyword>
<organism evidence="17 18">
    <name type="scientific">Sphingomonas aliaeris</name>
    <dbReference type="NCBI Taxonomy" id="2759526"/>
    <lineage>
        <taxon>Bacteria</taxon>
        <taxon>Pseudomonadati</taxon>
        <taxon>Pseudomonadota</taxon>
        <taxon>Alphaproteobacteria</taxon>
        <taxon>Sphingomonadales</taxon>
        <taxon>Sphingomonadaceae</taxon>
        <taxon>Sphingomonas</taxon>
    </lineage>
</organism>
<dbReference type="RefSeq" id="WP_202092918.1">
    <property type="nucleotide sequence ID" value="NZ_CP061035.1"/>
</dbReference>
<evidence type="ECO:0000259" key="16">
    <source>
        <dbReference type="Pfam" id="PF07715"/>
    </source>
</evidence>
<evidence type="ECO:0000256" key="6">
    <source>
        <dbReference type="ARBA" id="ARBA00022729"/>
    </source>
</evidence>
<evidence type="ECO:0000256" key="1">
    <source>
        <dbReference type="ARBA" id="ARBA00004571"/>
    </source>
</evidence>
<keyword evidence="9 13" id="KW-0798">TonB box</keyword>
<keyword evidence="6" id="KW-0732">Signal</keyword>
<name>A0A974S407_9SPHN</name>
<dbReference type="InterPro" id="IPR036942">
    <property type="entry name" value="Beta-barrel_TonB_sf"/>
</dbReference>
<keyword evidence="11 12" id="KW-0998">Cell outer membrane</keyword>